<protein>
    <submittedName>
        <fullName evidence="2">Xylose isomerase-like protein</fullName>
    </submittedName>
</protein>
<sequence>MAFASCLIGLLRGAGFDGVELSFPDLLASANRYSALYEVENVVGEMCTGYGLKIMSSSRSPTLKPGPEEAHCEKNACSRARGWIKIMSAVGTDMLQVGSSDSRGRSQNIDQLAAEVSELADKLASHGFRLAYENWCWATHAPGLRDVGASVEKAGRPNIGLYLDMFRTVMGVLKCKAYEGSLEELVQTVLAEKVFFLQIRDAYRLDPPLNNMSEHESGLQPRGEWSHEHRSLPYDGGYLPIQGVVRAVLQTGFREWLSVEVFDGNKYGDDLRQFVEQGMSTCKQLVSEASASREVVIALDF</sequence>
<keyword evidence="2" id="KW-0413">Isomerase</keyword>
<dbReference type="Pfam" id="PF01261">
    <property type="entry name" value="AP_endonuc_2"/>
    <property type="match status" value="1"/>
</dbReference>
<accession>A0AAN6ZLU3</accession>
<dbReference type="InterPro" id="IPR050312">
    <property type="entry name" value="IolE/XylAMocC-like"/>
</dbReference>
<gene>
    <name evidence="2" type="ORF">C8A04DRAFT_37050</name>
</gene>
<dbReference type="SUPFAM" id="SSF51658">
    <property type="entry name" value="Xylose isomerase-like"/>
    <property type="match status" value="1"/>
</dbReference>
<dbReference type="Proteomes" id="UP001302676">
    <property type="component" value="Unassembled WGS sequence"/>
</dbReference>
<dbReference type="Gene3D" id="3.20.20.150">
    <property type="entry name" value="Divalent-metal-dependent TIM barrel enzymes"/>
    <property type="match status" value="1"/>
</dbReference>
<dbReference type="InterPro" id="IPR036237">
    <property type="entry name" value="Xyl_isomerase-like_sf"/>
</dbReference>
<dbReference type="PANTHER" id="PTHR12110:SF56">
    <property type="entry name" value="DEHYDRATASE, PUTATIVE (AFU_ORTHOLOGUE AFUA_6G08740)-RELATED"/>
    <property type="match status" value="1"/>
</dbReference>
<evidence type="ECO:0000259" key="1">
    <source>
        <dbReference type="Pfam" id="PF01261"/>
    </source>
</evidence>
<dbReference type="RefSeq" id="XP_062637406.1">
    <property type="nucleotide sequence ID" value="XM_062783750.1"/>
</dbReference>
<dbReference type="GeneID" id="87820363"/>
<evidence type="ECO:0000313" key="2">
    <source>
        <dbReference type="EMBL" id="KAK4144035.1"/>
    </source>
</evidence>
<reference evidence="2" key="2">
    <citation type="submission" date="2023-05" db="EMBL/GenBank/DDBJ databases">
        <authorList>
            <consortium name="Lawrence Berkeley National Laboratory"/>
            <person name="Steindorff A."/>
            <person name="Hensen N."/>
            <person name="Bonometti L."/>
            <person name="Westerberg I."/>
            <person name="Brannstrom I.O."/>
            <person name="Guillou S."/>
            <person name="Cros-Aarteil S."/>
            <person name="Calhoun S."/>
            <person name="Haridas S."/>
            <person name="Kuo A."/>
            <person name="Mondo S."/>
            <person name="Pangilinan J."/>
            <person name="Riley R."/>
            <person name="Labutti K."/>
            <person name="Andreopoulos B."/>
            <person name="Lipzen A."/>
            <person name="Chen C."/>
            <person name="Yanf M."/>
            <person name="Daum C."/>
            <person name="Ng V."/>
            <person name="Clum A."/>
            <person name="Ohm R."/>
            <person name="Martin F."/>
            <person name="Silar P."/>
            <person name="Natvig D."/>
            <person name="Lalanne C."/>
            <person name="Gautier V."/>
            <person name="Ament-Velasquez S.L."/>
            <person name="Kruys A."/>
            <person name="Hutchinson M.I."/>
            <person name="Powell A.J."/>
            <person name="Barry K."/>
            <person name="Miller A.N."/>
            <person name="Grigoriev I.V."/>
            <person name="Debuchy R."/>
            <person name="Gladieux P."/>
            <person name="Thoren M.H."/>
            <person name="Johannesson H."/>
        </authorList>
    </citation>
    <scope>NUCLEOTIDE SEQUENCE</scope>
    <source>
        <strain evidence="2">CBS 141.50</strain>
    </source>
</reference>
<dbReference type="PANTHER" id="PTHR12110">
    <property type="entry name" value="HYDROXYPYRUVATE ISOMERASE"/>
    <property type="match status" value="1"/>
</dbReference>
<dbReference type="EMBL" id="MU853581">
    <property type="protein sequence ID" value="KAK4144035.1"/>
    <property type="molecule type" value="Genomic_DNA"/>
</dbReference>
<name>A0AAN6ZLU3_9PEZI</name>
<dbReference type="GO" id="GO:0016853">
    <property type="term" value="F:isomerase activity"/>
    <property type="evidence" value="ECO:0007669"/>
    <property type="project" value="UniProtKB-KW"/>
</dbReference>
<feature type="domain" description="Xylose isomerase-like TIM barrel" evidence="1">
    <location>
        <begin position="11"/>
        <end position="270"/>
    </location>
</feature>
<organism evidence="2 3">
    <name type="scientific">Dichotomopilus funicola</name>
    <dbReference type="NCBI Taxonomy" id="1934379"/>
    <lineage>
        <taxon>Eukaryota</taxon>
        <taxon>Fungi</taxon>
        <taxon>Dikarya</taxon>
        <taxon>Ascomycota</taxon>
        <taxon>Pezizomycotina</taxon>
        <taxon>Sordariomycetes</taxon>
        <taxon>Sordariomycetidae</taxon>
        <taxon>Sordariales</taxon>
        <taxon>Chaetomiaceae</taxon>
        <taxon>Dichotomopilus</taxon>
    </lineage>
</organism>
<keyword evidence="3" id="KW-1185">Reference proteome</keyword>
<comment type="caution">
    <text evidence="2">The sequence shown here is derived from an EMBL/GenBank/DDBJ whole genome shotgun (WGS) entry which is preliminary data.</text>
</comment>
<dbReference type="AlphaFoldDB" id="A0AAN6ZLU3"/>
<dbReference type="InterPro" id="IPR013022">
    <property type="entry name" value="Xyl_isomerase-like_TIM-brl"/>
</dbReference>
<proteinExistence type="predicted"/>
<reference evidence="2" key="1">
    <citation type="journal article" date="2023" name="Mol. Phylogenet. Evol.">
        <title>Genome-scale phylogeny and comparative genomics of the fungal order Sordariales.</title>
        <authorList>
            <person name="Hensen N."/>
            <person name="Bonometti L."/>
            <person name="Westerberg I."/>
            <person name="Brannstrom I.O."/>
            <person name="Guillou S."/>
            <person name="Cros-Aarteil S."/>
            <person name="Calhoun S."/>
            <person name="Haridas S."/>
            <person name="Kuo A."/>
            <person name="Mondo S."/>
            <person name="Pangilinan J."/>
            <person name="Riley R."/>
            <person name="LaButti K."/>
            <person name="Andreopoulos B."/>
            <person name="Lipzen A."/>
            <person name="Chen C."/>
            <person name="Yan M."/>
            <person name="Daum C."/>
            <person name="Ng V."/>
            <person name="Clum A."/>
            <person name="Steindorff A."/>
            <person name="Ohm R.A."/>
            <person name="Martin F."/>
            <person name="Silar P."/>
            <person name="Natvig D.O."/>
            <person name="Lalanne C."/>
            <person name="Gautier V."/>
            <person name="Ament-Velasquez S.L."/>
            <person name="Kruys A."/>
            <person name="Hutchinson M.I."/>
            <person name="Powell A.J."/>
            <person name="Barry K."/>
            <person name="Miller A.N."/>
            <person name="Grigoriev I.V."/>
            <person name="Debuchy R."/>
            <person name="Gladieux P."/>
            <person name="Hiltunen Thoren M."/>
            <person name="Johannesson H."/>
        </authorList>
    </citation>
    <scope>NUCLEOTIDE SEQUENCE</scope>
    <source>
        <strain evidence="2">CBS 141.50</strain>
    </source>
</reference>
<evidence type="ECO:0000313" key="3">
    <source>
        <dbReference type="Proteomes" id="UP001302676"/>
    </source>
</evidence>